<accession>A0ABQ1TGK0</accession>
<evidence type="ECO:0000313" key="7">
    <source>
        <dbReference type="EMBL" id="GGE94860.1"/>
    </source>
</evidence>
<keyword evidence="8" id="KW-1185">Reference proteome</keyword>
<comment type="caution">
    <text evidence="7">The sequence shown here is derived from an EMBL/GenBank/DDBJ whole genome shotgun (WGS) entry which is preliminary data.</text>
</comment>
<dbReference type="SUPFAM" id="SSF53474">
    <property type="entry name" value="alpha/beta-Hydrolases"/>
    <property type="match status" value="1"/>
</dbReference>
<feature type="domain" description="Peptidase S9 prolyl oligopeptidase catalytic" evidence="5">
    <location>
        <begin position="442"/>
        <end position="653"/>
    </location>
</feature>
<comment type="similarity">
    <text evidence="1">Belongs to the peptidase S9A family.</text>
</comment>
<name>A0ABQ1TGK0_9FLAO</name>
<dbReference type="InterPro" id="IPR029058">
    <property type="entry name" value="AB_hydrolase_fold"/>
</dbReference>
<protein>
    <submittedName>
        <fullName evidence="7">Oligopeptidase B</fullName>
    </submittedName>
</protein>
<dbReference type="InterPro" id="IPR051543">
    <property type="entry name" value="Serine_Peptidase_S9A"/>
</dbReference>
<dbReference type="Pfam" id="PF00326">
    <property type="entry name" value="Peptidase_S9"/>
    <property type="match status" value="1"/>
</dbReference>
<dbReference type="Pfam" id="PF02897">
    <property type="entry name" value="Peptidase_S9_N"/>
    <property type="match status" value="1"/>
</dbReference>
<sequence length="660" mass="75471">MIDYFKKGKDSTKVVNYLTAENNYLNEMMKDTDTFREKLFQEMKGRIKEKDESVPVFRNGYYYYSKTEEGKQYYKYCRKKGDLSAPEEVLVDVDELAKGHSYYAASGFSISPDNSKMIYGVDDVSRRQYKLFLKDLKTGKTTDLGIKNTSGSAVWANDNKTIFYTSKNAETLLSEKIKRHTLGTDVSKDATVYEEKDKTNYIGVGKSKNEKFIMIYSGATTSSETRMLDANQPNGEFFVFQPRMKNVLYDVTPLEDKFLITTNKDALNFKVMETPLNKTGVENWKDFIPHRKDVLMEGISEFKNYLVFSERQNGLSQLVIYDRKSGKKEFLKFDEAAYTVYPSGNPEYNTDNFRFGYTSMITPSSQYEQNLKTGKRTLLKQQEVVGGYNKDNYVTERLFATAKDGTKIPVSIVYKKGFEKNGKNPLLLYAYGSYGSSMDATFSSGRLSLLDRGFAYAIAHIRGGQEMGRQWYEDGKMMKKKNTFTDFIDVGEYLVKDKYTSQKHLYAQGGSAGGLLMGAIINLKPELWNGVVSQVPFVDVVNTMLDESIPLTTNEYDEWGNPNNKDAYFYMKSYSPYENIEAKNYPNLLVTTGLHDSQVQYFEPAKWVAKLRDIKTDKNVVLLKTDMDYGHGGASGRFDYLKDVAMVYAFLLKLEGNIKN</sequence>
<dbReference type="Gene3D" id="2.130.10.120">
    <property type="entry name" value="Prolyl oligopeptidase, N-terminal domain"/>
    <property type="match status" value="1"/>
</dbReference>
<evidence type="ECO:0000256" key="1">
    <source>
        <dbReference type="ARBA" id="ARBA00005228"/>
    </source>
</evidence>
<gene>
    <name evidence="7" type="primary">ptrB</name>
    <name evidence="7" type="ORF">GCM10010984_10510</name>
</gene>
<evidence type="ECO:0000259" key="6">
    <source>
        <dbReference type="Pfam" id="PF02897"/>
    </source>
</evidence>
<proteinExistence type="inferred from homology"/>
<reference evidence="8" key="1">
    <citation type="journal article" date="2019" name="Int. J. Syst. Evol. Microbiol.">
        <title>The Global Catalogue of Microorganisms (GCM) 10K type strain sequencing project: providing services to taxonomists for standard genome sequencing and annotation.</title>
        <authorList>
            <consortium name="The Broad Institute Genomics Platform"/>
            <consortium name="The Broad Institute Genome Sequencing Center for Infectious Disease"/>
            <person name="Wu L."/>
            <person name="Ma J."/>
        </authorList>
    </citation>
    <scope>NUCLEOTIDE SEQUENCE [LARGE SCALE GENOMIC DNA]</scope>
    <source>
        <strain evidence="8">CGMCC 1.12707</strain>
    </source>
</reference>
<dbReference type="InterPro" id="IPR002470">
    <property type="entry name" value="Peptidase_S9A"/>
</dbReference>
<evidence type="ECO:0000313" key="8">
    <source>
        <dbReference type="Proteomes" id="UP000650994"/>
    </source>
</evidence>
<organism evidence="7 8">
    <name type="scientific">Chishuiella changwenlii</name>
    <dbReference type="NCBI Taxonomy" id="1434701"/>
    <lineage>
        <taxon>Bacteria</taxon>
        <taxon>Pseudomonadati</taxon>
        <taxon>Bacteroidota</taxon>
        <taxon>Flavobacteriia</taxon>
        <taxon>Flavobacteriales</taxon>
        <taxon>Weeksellaceae</taxon>
        <taxon>Chishuiella</taxon>
    </lineage>
</organism>
<keyword evidence="4" id="KW-0720">Serine protease</keyword>
<feature type="domain" description="Peptidase S9A N-terminal" evidence="6">
    <location>
        <begin position="9"/>
        <end position="382"/>
    </location>
</feature>
<evidence type="ECO:0000256" key="2">
    <source>
        <dbReference type="ARBA" id="ARBA00022670"/>
    </source>
</evidence>
<evidence type="ECO:0000256" key="4">
    <source>
        <dbReference type="ARBA" id="ARBA00022825"/>
    </source>
</evidence>
<dbReference type="PANTHER" id="PTHR11757">
    <property type="entry name" value="PROTEASE FAMILY S9A OLIGOPEPTIDASE"/>
    <property type="match status" value="1"/>
</dbReference>
<dbReference type="Proteomes" id="UP000650994">
    <property type="component" value="Unassembled WGS sequence"/>
</dbReference>
<dbReference type="SUPFAM" id="SSF50993">
    <property type="entry name" value="Peptidase/esterase 'gauge' domain"/>
    <property type="match status" value="1"/>
</dbReference>
<dbReference type="PANTHER" id="PTHR11757:SF19">
    <property type="entry name" value="PROLYL ENDOPEPTIDASE-LIKE"/>
    <property type="match status" value="1"/>
</dbReference>
<evidence type="ECO:0000259" key="5">
    <source>
        <dbReference type="Pfam" id="PF00326"/>
    </source>
</evidence>
<keyword evidence="3" id="KW-0378">Hydrolase</keyword>
<dbReference type="InterPro" id="IPR023302">
    <property type="entry name" value="Pept_S9A_N"/>
</dbReference>
<dbReference type="PRINTS" id="PR00862">
    <property type="entry name" value="PROLIGOPTASE"/>
</dbReference>
<evidence type="ECO:0000256" key="3">
    <source>
        <dbReference type="ARBA" id="ARBA00022801"/>
    </source>
</evidence>
<dbReference type="EMBL" id="BMFL01000006">
    <property type="protein sequence ID" value="GGE94860.1"/>
    <property type="molecule type" value="Genomic_DNA"/>
</dbReference>
<keyword evidence="2" id="KW-0645">Protease</keyword>
<dbReference type="Gene3D" id="3.40.50.1820">
    <property type="entry name" value="alpha/beta hydrolase"/>
    <property type="match status" value="1"/>
</dbReference>
<dbReference type="InterPro" id="IPR001375">
    <property type="entry name" value="Peptidase_S9_cat"/>
</dbReference>